<evidence type="ECO:0000313" key="1">
    <source>
        <dbReference type="EMBL" id="SMQ23670.1"/>
    </source>
</evidence>
<proteinExistence type="predicted"/>
<reference evidence="1" key="1">
    <citation type="submission" date="2017-05" db="EMBL/GenBank/DDBJ databases">
        <authorList>
            <person name="Varghese N."/>
            <person name="Submissions S."/>
        </authorList>
    </citation>
    <scope>NUCLEOTIDE SEQUENCE</scope>
    <source>
        <strain evidence="1">LMG 28168</strain>
    </source>
</reference>
<sequence length="286" mass="31170">MNPATLEFSIERYAVYPSTPSTSAEADLLPDDFNEWVDAKGDRFRDTFSRICFYLAERYVSPVDNSREETVIVGTEYGNLQAMLRFQRQAKADHKALSAQQFPYATTSSASTFINISRHIGGGNATLNAGAQTPALALLHALLHVHSHPRARSHVFVGDTYCDEARDDIRKQAPAARSSSGICYLALTEGRQFSARVSFESTAERALKSIATDARVYLDSGSRAQLAAQCPPDDNGQGFAADEHNRAFVFAAFLQGALALKPGQRAALLLADADSASSIEIARHHE</sequence>
<gene>
    <name evidence="1" type="ORF">SAMN04488483_1124</name>
</gene>
<comment type="caution">
    <text evidence="1">The sequence shown here is derived from an EMBL/GenBank/DDBJ whole genome shotgun (WGS) entry which is preliminary data.</text>
</comment>
<dbReference type="Proteomes" id="UP001158048">
    <property type="component" value="Unassembled WGS sequence"/>
</dbReference>
<organism evidence="1 2">
    <name type="scientific">Pseudomonas helmanticensis</name>
    <dbReference type="NCBI Taxonomy" id="1471381"/>
    <lineage>
        <taxon>Bacteria</taxon>
        <taxon>Pseudomonadati</taxon>
        <taxon>Pseudomonadota</taxon>
        <taxon>Gammaproteobacteria</taxon>
        <taxon>Pseudomonadales</taxon>
        <taxon>Pseudomonadaceae</taxon>
        <taxon>Pseudomonas</taxon>
    </lineage>
</organism>
<keyword evidence="2" id="KW-1185">Reference proteome</keyword>
<accession>A0ACD2U1S1</accession>
<dbReference type="EMBL" id="FXUY01000001">
    <property type="protein sequence ID" value="SMQ23670.1"/>
    <property type="molecule type" value="Genomic_DNA"/>
</dbReference>
<protein>
    <submittedName>
        <fullName evidence="1">Uncharacterized protein</fullName>
    </submittedName>
</protein>
<name>A0ACD2U1S1_9PSED</name>
<evidence type="ECO:0000313" key="2">
    <source>
        <dbReference type="Proteomes" id="UP001158048"/>
    </source>
</evidence>